<organism evidence="2 3">
    <name type="scientific">Streptomyces clavuligerus</name>
    <dbReference type="NCBI Taxonomy" id="1901"/>
    <lineage>
        <taxon>Bacteria</taxon>
        <taxon>Bacillati</taxon>
        <taxon>Actinomycetota</taxon>
        <taxon>Actinomycetes</taxon>
        <taxon>Kitasatosporales</taxon>
        <taxon>Streptomycetaceae</taxon>
        <taxon>Streptomyces</taxon>
    </lineage>
</organism>
<reference evidence="2 3" key="1">
    <citation type="journal article" date="2010" name="Genome Biol. Evol.">
        <title>The sequence of a 1.8-mb bacterial linear plasmid reveals a rich evolutionary reservoir of secondary metabolic pathways.</title>
        <authorList>
            <person name="Medema M.H."/>
            <person name="Trefzer A."/>
            <person name="Kovalchuk A."/>
            <person name="van den Berg M."/>
            <person name="Mueller U."/>
            <person name="Heijne W."/>
            <person name="Wu L."/>
            <person name="Alam M.T."/>
            <person name="Ronning C.M."/>
            <person name="Nierman W.C."/>
            <person name="Bovenberg R.A.L."/>
            <person name="Breitling R."/>
            <person name="Takano E."/>
        </authorList>
    </citation>
    <scope>NUCLEOTIDE SEQUENCE [LARGE SCALE GENOMIC DNA]</scope>
    <source>
        <strain evidence="3">ATCC 27064 / DSM 738 / JCM 4710 / NBRC 13307 / NCIMB 12785 / NRRL 3585 / VKM Ac-602</strain>
        <plasmid evidence="2">pSCL4</plasmid>
    </source>
</reference>
<dbReference type="RefSeq" id="WP_003963263.1">
    <property type="nucleotide sequence ID" value="NZ_CM000914.1"/>
</dbReference>
<dbReference type="GeneID" id="93733843"/>
<evidence type="ECO:0008006" key="4">
    <source>
        <dbReference type="Google" id="ProtNLM"/>
    </source>
</evidence>
<dbReference type="AlphaFoldDB" id="D5SJW8"/>
<dbReference type="Proteomes" id="UP000002357">
    <property type="component" value="Plasmid pSCL4"/>
</dbReference>
<feature type="chain" id="PRO_5039594851" description="Peptidase inhibitor family I36" evidence="1">
    <location>
        <begin position="20"/>
        <end position="125"/>
    </location>
</feature>
<geneLocation type="plasmid" evidence="2 3">
    <name>pSCL4</name>
</geneLocation>
<dbReference type="EMBL" id="CM000914">
    <property type="protein sequence ID" value="EFG04211.2"/>
    <property type="molecule type" value="Genomic_DNA"/>
</dbReference>
<dbReference type="SUPFAM" id="SSF49695">
    <property type="entry name" value="gamma-Crystallin-like"/>
    <property type="match status" value="1"/>
</dbReference>
<proteinExistence type="predicted"/>
<gene>
    <name evidence="2" type="ORF">SCLAV_p0724</name>
</gene>
<dbReference type="InterPro" id="IPR011024">
    <property type="entry name" value="G_crystallin-like"/>
</dbReference>
<protein>
    <recommendedName>
        <fullName evidence="4">Peptidase inhibitor family I36</fullName>
    </recommendedName>
</protein>
<evidence type="ECO:0000313" key="2">
    <source>
        <dbReference type="EMBL" id="EFG04211.2"/>
    </source>
</evidence>
<dbReference type="KEGG" id="sclf:BB341_27865"/>
<dbReference type="OrthoDB" id="4257180at2"/>
<evidence type="ECO:0000313" key="3">
    <source>
        <dbReference type="Proteomes" id="UP000002357"/>
    </source>
</evidence>
<feature type="signal peptide" evidence="1">
    <location>
        <begin position="1"/>
        <end position="19"/>
    </location>
</feature>
<keyword evidence="3" id="KW-1185">Reference proteome</keyword>
<name>D5SJW8_STRCL</name>
<dbReference type="eggNOG" id="ENOG5030J4Z">
    <property type="taxonomic scope" value="Bacteria"/>
</dbReference>
<dbReference type="Pfam" id="PF03995">
    <property type="entry name" value="Inhibitor_I36"/>
    <property type="match status" value="1"/>
</dbReference>
<sequence length="125" mass="13515">MYRTALPAVVLTLAATTLAAGPAAADPVIAQVGTFTGSNCPGQSLCLYRDVDFTGGGISVSARDTIASLRNYDFNDTMSSWSNDTGRICTWYDHDDLTGRYHHMLIGYRVNLPMNENDTASSVRC</sequence>
<keyword evidence="1" id="KW-0732">Signal</keyword>
<keyword evidence="2" id="KW-0614">Plasmid</keyword>
<evidence type="ECO:0000256" key="1">
    <source>
        <dbReference type="SAM" id="SignalP"/>
    </source>
</evidence>
<dbReference type="Gene3D" id="2.60.20.10">
    <property type="entry name" value="Crystallins"/>
    <property type="match status" value="1"/>
</dbReference>
<accession>D5SJW8</accession>